<accession>A0AAE1CED1</accession>
<keyword evidence="2" id="KW-1185">Reference proteome</keyword>
<comment type="caution">
    <text evidence="1">The sequence shown here is derived from an EMBL/GenBank/DDBJ whole genome shotgun (WGS) entry which is preliminary data.</text>
</comment>
<evidence type="ECO:0000313" key="2">
    <source>
        <dbReference type="Proteomes" id="UP001283361"/>
    </source>
</evidence>
<dbReference type="AlphaFoldDB" id="A0AAE1CED1"/>
<gene>
    <name evidence="1" type="ORF">RRG08_021553</name>
</gene>
<reference evidence="1" key="1">
    <citation type="journal article" date="2023" name="G3 (Bethesda)">
        <title>A reference genome for the long-term kleptoplast-retaining sea slug Elysia crispata morphotype clarki.</title>
        <authorList>
            <person name="Eastman K.E."/>
            <person name="Pendleton A.L."/>
            <person name="Shaikh M.A."/>
            <person name="Suttiyut T."/>
            <person name="Ogas R."/>
            <person name="Tomko P."/>
            <person name="Gavelis G."/>
            <person name="Widhalm J.R."/>
            <person name="Wisecaver J.H."/>
        </authorList>
    </citation>
    <scope>NUCLEOTIDE SEQUENCE</scope>
    <source>
        <strain evidence="1">ECLA1</strain>
    </source>
</reference>
<dbReference type="EMBL" id="JAWDGP010008106">
    <property type="protein sequence ID" value="KAK3690854.1"/>
    <property type="molecule type" value="Genomic_DNA"/>
</dbReference>
<organism evidence="1 2">
    <name type="scientific">Elysia crispata</name>
    <name type="common">lettuce slug</name>
    <dbReference type="NCBI Taxonomy" id="231223"/>
    <lineage>
        <taxon>Eukaryota</taxon>
        <taxon>Metazoa</taxon>
        <taxon>Spiralia</taxon>
        <taxon>Lophotrochozoa</taxon>
        <taxon>Mollusca</taxon>
        <taxon>Gastropoda</taxon>
        <taxon>Heterobranchia</taxon>
        <taxon>Euthyneura</taxon>
        <taxon>Panpulmonata</taxon>
        <taxon>Sacoglossa</taxon>
        <taxon>Placobranchoidea</taxon>
        <taxon>Plakobranchidae</taxon>
        <taxon>Elysia</taxon>
    </lineage>
</organism>
<protein>
    <submittedName>
        <fullName evidence="1">Uncharacterized protein</fullName>
    </submittedName>
</protein>
<name>A0AAE1CED1_9GAST</name>
<dbReference type="Proteomes" id="UP001283361">
    <property type="component" value="Unassembled WGS sequence"/>
</dbReference>
<sequence>MVEPDREGWMHVPACIVTDPVAKFWLQVTWVMKGQPDKQSEAHSDLSNNLTLNIQPTVHSDLSNNLTLNIQPTVHSDLSNNLTLNILTNSSH</sequence>
<proteinExistence type="predicted"/>
<evidence type="ECO:0000313" key="1">
    <source>
        <dbReference type="EMBL" id="KAK3690854.1"/>
    </source>
</evidence>